<sequence>MDDLTISWKKLSLSDKEGKKLALVKNKKRVEFVLAAKFLTKRSVSADVVAKTFRACLSASPKTQTRTHKNALKLPRQCVLSPFQKLPRLASFSSFRWDPHNLDDENIKLSDITQNSLHPNKLLDLYGVRVVISVSVMRYERLPNICYWCRMVSHDDKDCSIWLSSKCSLKIEDQQFGNWIRAALVNPSRKSVMDVKGFKKEDTHSRASSFSNTSFSSVHEGILALKPVLETTGEADCSIRADLRPVMEFSPVGDARQREQLQFFEERLKVFIADLKEDANKGGHVAWE</sequence>
<comment type="caution">
    <text evidence="2">The sequence shown here is derived from an EMBL/GenBank/DDBJ whole genome shotgun (WGS) entry which is preliminary data.</text>
</comment>
<keyword evidence="3" id="KW-1185">Reference proteome</keyword>
<reference evidence="2 3" key="1">
    <citation type="journal article" date="2018" name="Sci. Data">
        <title>The draft genome sequence of cork oak.</title>
        <authorList>
            <person name="Ramos A.M."/>
            <person name="Usie A."/>
            <person name="Barbosa P."/>
            <person name="Barros P.M."/>
            <person name="Capote T."/>
            <person name="Chaves I."/>
            <person name="Simoes F."/>
            <person name="Abreu I."/>
            <person name="Carrasquinho I."/>
            <person name="Faro C."/>
            <person name="Guimaraes J.B."/>
            <person name="Mendonca D."/>
            <person name="Nobrega F."/>
            <person name="Rodrigues L."/>
            <person name="Saibo N.J.M."/>
            <person name="Varela M.C."/>
            <person name="Egas C."/>
            <person name="Matos J."/>
            <person name="Miguel C.M."/>
            <person name="Oliveira M.M."/>
            <person name="Ricardo C.P."/>
            <person name="Goncalves S."/>
        </authorList>
    </citation>
    <scope>NUCLEOTIDE SEQUENCE [LARGE SCALE GENOMIC DNA]</scope>
    <source>
        <strain evidence="3">cv. HL8</strain>
    </source>
</reference>
<gene>
    <name evidence="2" type="ORF">CFP56_032808</name>
</gene>
<dbReference type="Pfam" id="PF14392">
    <property type="entry name" value="zf-CCHC_4"/>
    <property type="match status" value="1"/>
</dbReference>
<accession>A0AAW0JFS7</accession>
<evidence type="ECO:0000313" key="3">
    <source>
        <dbReference type="Proteomes" id="UP000237347"/>
    </source>
</evidence>
<protein>
    <recommendedName>
        <fullName evidence="1">Zinc knuckle CX2CX4HX4C domain-containing protein</fullName>
    </recommendedName>
</protein>
<dbReference type="AlphaFoldDB" id="A0AAW0JFS7"/>
<evidence type="ECO:0000313" key="2">
    <source>
        <dbReference type="EMBL" id="KAK7825669.1"/>
    </source>
</evidence>
<name>A0AAW0JFS7_QUESU</name>
<organism evidence="2 3">
    <name type="scientific">Quercus suber</name>
    <name type="common">Cork oak</name>
    <dbReference type="NCBI Taxonomy" id="58331"/>
    <lineage>
        <taxon>Eukaryota</taxon>
        <taxon>Viridiplantae</taxon>
        <taxon>Streptophyta</taxon>
        <taxon>Embryophyta</taxon>
        <taxon>Tracheophyta</taxon>
        <taxon>Spermatophyta</taxon>
        <taxon>Magnoliopsida</taxon>
        <taxon>eudicotyledons</taxon>
        <taxon>Gunneridae</taxon>
        <taxon>Pentapetalae</taxon>
        <taxon>rosids</taxon>
        <taxon>fabids</taxon>
        <taxon>Fagales</taxon>
        <taxon>Fagaceae</taxon>
        <taxon>Quercus</taxon>
    </lineage>
</organism>
<proteinExistence type="predicted"/>
<dbReference type="InterPro" id="IPR025836">
    <property type="entry name" value="Zn_knuckle_CX2CX4HX4C"/>
</dbReference>
<feature type="domain" description="Zinc knuckle CX2CX4HX4C" evidence="1">
    <location>
        <begin position="138"/>
        <end position="160"/>
    </location>
</feature>
<evidence type="ECO:0000259" key="1">
    <source>
        <dbReference type="Pfam" id="PF14392"/>
    </source>
</evidence>
<dbReference type="Proteomes" id="UP000237347">
    <property type="component" value="Unassembled WGS sequence"/>
</dbReference>
<dbReference type="EMBL" id="PKMF04000567">
    <property type="protein sequence ID" value="KAK7825669.1"/>
    <property type="molecule type" value="Genomic_DNA"/>
</dbReference>